<dbReference type="RefSeq" id="WP_176272680.1">
    <property type="nucleotide sequence ID" value="NZ_JABWTA010000001.1"/>
</dbReference>
<proteinExistence type="predicted"/>
<gene>
    <name evidence="1" type="ORF">HUO12_05740</name>
</gene>
<organism evidence="1 2">
    <name type="scientific">Altererythrobacter lutimaris</name>
    <dbReference type="NCBI Taxonomy" id="2743979"/>
    <lineage>
        <taxon>Bacteria</taxon>
        <taxon>Pseudomonadati</taxon>
        <taxon>Pseudomonadota</taxon>
        <taxon>Alphaproteobacteria</taxon>
        <taxon>Sphingomonadales</taxon>
        <taxon>Erythrobacteraceae</taxon>
        <taxon>Altererythrobacter</taxon>
    </lineage>
</organism>
<name>A0A850H9F9_9SPHN</name>
<dbReference type="EMBL" id="JABWTA010000001">
    <property type="protein sequence ID" value="NVE94399.1"/>
    <property type="molecule type" value="Genomic_DNA"/>
</dbReference>
<dbReference type="SUPFAM" id="SSF48452">
    <property type="entry name" value="TPR-like"/>
    <property type="match status" value="1"/>
</dbReference>
<comment type="caution">
    <text evidence="1">The sequence shown here is derived from an EMBL/GenBank/DDBJ whole genome shotgun (WGS) entry which is preliminary data.</text>
</comment>
<dbReference type="Proteomes" id="UP000546031">
    <property type="component" value="Unassembled WGS sequence"/>
</dbReference>
<evidence type="ECO:0000313" key="1">
    <source>
        <dbReference type="EMBL" id="NVE94399.1"/>
    </source>
</evidence>
<dbReference type="AlphaFoldDB" id="A0A850H9F9"/>
<sequence>MSWLPILAVAIVAFLLAAFVLRIPKPGWALMASALMLGLAGYAFQGNPGYAGAPKAAQEQVQEVSGEALVAARRGLFSPTDVVPDYLTVSDGFARRGRYKDAADVLKSSLRENPTHGEGWLALALALTEHTGGQVTPPAVQAFGRAEANLPGHPAPGYFLGTAFLRSGRPNEARQVWVDLLEKTPEDAPWHGDLTFRIAQVDQMIEMMRQMQEQHNEGG</sequence>
<evidence type="ECO:0000313" key="2">
    <source>
        <dbReference type="Proteomes" id="UP000546031"/>
    </source>
</evidence>
<dbReference type="InterPro" id="IPR011990">
    <property type="entry name" value="TPR-like_helical_dom_sf"/>
</dbReference>
<keyword evidence="2" id="KW-1185">Reference proteome</keyword>
<reference evidence="1 2" key="1">
    <citation type="submission" date="2020-06" db="EMBL/GenBank/DDBJ databases">
        <title>Altererythrobacter lutimaris sp. nov., a marine bacterium isolated from a tidal flat.</title>
        <authorList>
            <person name="Kim D."/>
            <person name="Yoo Y."/>
            <person name="Kim J.-J."/>
        </authorList>
    </citation>
    <scope>NUCLEOTIDE SEQUENCE [LARGE SCALE GENOMIC DNA]</scope>
    <source>
        <strain evidence="1 2">JGD-16</strain>
    </source>
</reference>
<accession>A0A850H9F9</accession>
<dbReference type="Gene3D" id="1.25.40.10">
    <property type="entry name" value="Tetratricopeptide repeat domain"/>
    <property type="match status" value="1"/>
</dbReference>
<protein>
    <submittedName>
        <fullName evidence="1">Cytochrome c biogenesis factor</fullName>
    </submittedName>
</protein>